<evidence type="ECO:0000313" key="3">
    <source>
        <dbReference type="EMBL" id="KAF2174477.1"/>
    </source>
</evidence>
<dbReference type="InterPro" id="IPR037460">
    <property type="entry name" value="SEST-like"/>
</dbReference>
<dbReference type="GO" id="GO:0006629">
    <property type="term" value="P:lipid metabolic process"/>
    <property type="evidence" value="ECO:0007669"/>
    <property type="project" value="TreeGrafter"/>
</dbReference>
<dbReference type="CDD" id="cd01823">
    <property type="entry name" value="SEST_like"/>
    <property type="match status" value="1"/>
</dbReference>
<evidence type="ECO:0000259" key="2">
    <source>
        <dbReference type="Pfam" id="PF13472"/>
    </source>
</evidence>
<accession>A0A6A6D528</accession>
<evidence type="ECO:0000256" key="1">
    <source>
        <dbReference type="SAM" id="SignalP"/>
    </source>
</evidence>
<dbReference type="OrthoDB" id="21678at2759"/>
<keyword evidence="3" id="KW-0378">Hydrolase</keyword>
<dbReference type="PANTHER" id="PTHR37981:SF1">
    <property type="entry name" value="SGNH HYDROLASE-TYPE ESTERASE DOMAIN-CONTAINING PROTEIN"/>
    <property type="match status" value="1"/>
</dbReference>
<sequence>MLPSALVLVFSTLFPIFTTASQNPLKPSSKHPWIHKLASIGDSYAAGLGSGTRIDWSCSRYDQSYPALLHSSPYLGDDPNRTHQFLACSGADSAMTLDAQVPALDDDLDVLTISTGGNDIGLSAILNECIYQFFMAGKEKCEEAMNDAWAKINDENETYARFTKLIEAVKPKMGKNGVIYVTGYARFFGTEDELCDNVTWAVWSHESESSKQYLTLKRRKALNGMVLAVNSILSKAVQEAGSNVVFIDYDSHIAENRGRYCESSVQEPDPNRQGLYFYEWRTVDSEENRTELEQVGDDVRRGSFEGDTAEMVYKTLRERPECEFDPEKGFVDKGRVREEGIIGNTIHWMLPDGWKRVFHLRPKAHEIVAGLVLDAIKERSERINGGGVGDKGRDGAFLRSLEPSLRQAILKNPDDDKLQCCRTT</sequence>
<feature type="signal peptide" evidence="1">
    <location>
        <begin position="1"/>
        <end position="20"/>
    </location>
</feature>
<keyword evidence="4" id="KW-1185">Reference proteome</keyword>
<organism evidence="3 4">
    <name type="scientific">Zopfia rhizophila CBS 207.26</name>
    <dbReference type="NCBI Taxonomy" id="1314779"/>
    <lineage>
        <taxon>Eukaryota</taxon>
        <taxon>Fungi</taxon>
        <taxon>Dikarya</taxon>
        <taxon>Ascomycota</taxon>
        <taxon>Pezizomycotina</taxon>
        <taxon>Dothideomycetes</taxon>
        <taxon>Dothideomycetes incertae sedis</taxon>
        <taxon>Zopfiaceae</taxon>
        <taxon>Zopfia</taxon>
    </lineage>
</organism>
<dbReference type="Pfam" id="PF13472">
    <property type="entry name" value="Lipase_GDSL_2"/>
    <property type="match status" value="1"/>
</dbReference>
<keyword evidence="1" id="KW-0732">Signal</keyword>
<dbReference type="Gene3D" id="3.40.50.1110">
    <property type="entry name" value="SGNH hydrolase"/>
    <property type="match status" value="1"/>
</dbReference>
<feature type="chain" id="PRO_5025332274" evidence="1">
    <location>
        <begin position="21"/>
        <end position="424"/>
    </location>
</feature>
<dbReference type="EMBL" id="ML994886">
    <property type="protein sequence ID" value="KAF2174477.1"/>
    <property type="molecule type" value="Genomic_DNA"/>
</dbReference>
<dbReference type="InterPro" id="IPR013830">
    <property type="entry name" value="SGNH_hydro"/>
</dbReference>
<dbReference type="InterPro" id="IPR036514">
    <property type="entry name" value="SGNH_hydro_sf"/>
</dbReference>
<name>A0A6A6D528_9PEZI</name>
<gene>
    <name evidence="3" type="ORF">K469DRAFT_708715</name>
</gene>
<dbReference type="SUPFAM" id="SSF52266">
    <property type="entry name" value="SGNH hydrolase"/>
    <property type="match status" value="1"/>
</dbReference>
<feature type="domain" description="SGNH hydrolase-type esterase" evidence="2">
    <location>
        <begin position="40"/>
        <end position="261"/>
    </location>
</feature>
<dbReference type="AlphaFoldDB" id="A0A6A6D528"/>
<dbReference type="GO" id="GO:0016788">
    <property type="term" value="F:hydrolase activity, acting on ester bonds"/>
    <property type="evidence" value="ECO:0007669"/>
    <property type="project" value="InterPro"/>
</dbReference>
<dbReference type="Proteomes" id="UP000800200">
    <property type="component" value="Unassembled WGS sequence"/>
</dbReference>
<dbReference type="PANTHER" id="PTHR37981">
    <property type="entry name" value="LIPASE 2"/>
    <property type="match status" value="1"/>
</dbReference>
<protein>
    <submittedName>
        <fullName evidence="3">SGNH hydrolase</fullName>
    </submittedName>
</protein>
<proteinExistence type="predicted"/>
<reference evidence="3" key="1">
    <citation type="journal article" date="2020" name="Stud. Mycol.">
        <title>101 Dothideomycetes genomes: a test case for predicting lifestyles and emergence of pathogens.</title>
        <authorList>
            <person name="Haridas S."/>
            <person name="Albert R."/>
            <person name="Binder M."/>
            <person name="Bloem J."/>
            <person name="Labutti K."/>
            <person name="Salamov A."/>
            <person name="Andreopoulos B."/>
            <person name="Baker S."/>
            <person name="Barry K."/>
            <person name="Bills G."/>
            <person name="Bluhm B."/>
            <person name="Cannon C."/>
            <person name="Castanera R."/>
            <person name="Culley D."/>
            <person name="Daum C."/>
            <person name="Ezra D."/>
            <person name="Gonzalez J."/>
            <person name="Henrissat B."/>
            <person name="Kuo A."/>
            <person name="Liang C."/>
            <person name="Lipzen A."/>
            <person name="Lutzoni F."/>
            <person name="Magnuson J."/>
            <person name="Mondo S."/>
            <person name="Nolan M."/>
            <person name="Ohm R."/>
            <person name="Pangilinan J."/>
            <person name="Park H.-J."/>
            <person name="Ramirez L."/>
            <person name="Alfaro M."/>
            <person name="Sun H."/>
            <person name="Tritt A."/>
            <person name="Yoshinaga Y."/>
            <person name="Zwiers L.-H."/>
            <person name="Turgeon B."/>
            <person name="Goodwin S."/>
            <person name="Spatafora J."/>
            <person name="Crous P."/>
            <person name="Grigoriev I."/>
        </authorList>
    </citation>
    <scope>NUCLEOTIDE SEQUENCE</scope>
    <source>
        <strain evidence="3">CBS 207.26</strain>
    </source>
</reference>
<evidence type="ECO:0000313" key="4">
    <source>
        <dbReference type="Proteomes" id="UP000800200"/>
    </source>
</evidence>